<evidence type="ECO:0008006" key="3">
    <source>
        <dbReference type="Google" id="ProtNLM"/>
    </source>
</evidence>
<accession>A0ABQ4X7J6</accession>
<dbReference type="EMBL" id="BQNB010009274">
    <property type="protein sequence ID" value="GJS61213.1"/>
    <property type="molecule type" value="Genomic_DNA"/>
</dbReference>
<organism evidence="1 2">
    <name type="scientific">Tanacetum coccineum</name>
    <dbReference type="NCBI Taxonomy" id="301880"/>
    <lineage>
        <taxon>Eukaryota</taxon>
        <taxon>Viridiplantae</taxon>
        <taxon>Streptophyta</taxon>
        <taxon>Embryophyta</taxon>
        <taxon>Tracheophyta</taxon>
        <taxon>Spermatophyta</taxon>
        <taxon>Magnoliopsida</taxon>
        <taxon>eudicotyledons</taxon>
        <taxon>Gunneridae</taxon>
        <taxon>Pentapetalae</taxon>
        <taxon>asterids</taxon>
        <taxon>campanulids</taxon>
        <taxon>Asterales</taxon>
        <taxon>Asteraceae</taxon>
        <taxon>Asteroideae</taxon>
        <taxon>Anthemideae</taxon>
        <taxon>Anthemidinae</taxon>
        <taxon>Tanacetum</taxon>
    </lineage>
</organism>
<comment type="caution">
    <text evidence="1">The sequence shown here is derived from an EMBL/GenBank/DDBJ whole genome shotgun (WGS) entry which is preliminary data.</text>
</comment>
<protein>
    <recommendedName>
        <fullName evidence="3">Inositol-1,3,4-trisphosphate 5/6-kinase</fullName>
    </recommendedName>
</protein>
<gene>
    <name evidence="1" type="ORF">Tco_0655997</name>
</gene>
<evidence type="ECO:0000313" key="1">
    <source>
        <dbReference type="EMBL" id="GJS61213.1"/>
    </source>
</evidence>
<proteinExistence type="predicted"/>
<name>A0ABQ4X7J6_9ASTR</name>
<reference evidence="1" key="2">
    <citation type="submission" date="2022-01" db="EMBL/GenBank/DDBJ databases">
        <authorList>
            <person name="Yamashiro T."/>
            <person name="Shiraishi A."/>
            <person name="Satake H."/>
            <person name="Nakayama K."/>
        </authorList>
    </citation>
    <scope>NUCLEOTIDE SEQUENCE</scope>
</reference>
<reference evidence="1" key="1">
    <citation type="journal article" date="2022" name="Int. J. Mol. Sci.">
        <title>Draft Genome of Tanacetum Coccineum: Genomic Comparison of Closely Related Tanacetum-Family Plants.</title>
        <authorList>
            <person name="Yamashiro T."/>
            <person name="Shiraishi A."/>
            <person name="Nakayama K."/>
            <person name="Satake H."/>
        </authorList>
    </citation>
    <scope>NUCLEOTIDE SEQUENCE</scope>
</reference>
<evidence type="ECO:0000313" key="2">
    <source>
        <dbReference type="Proteomes" id="UP001151760"/>
    </source>
</evidence>
<dbReference type="Proteomes" id="UP001151760">
    <property type="component" value="Unassembled WGS sequence"/>
</dbReference>
<sequence>MFLLPDTGMPMVHLPQQLSQKALLQLLKPLASSNTLPETSVLVVKHCSIHGGQLSLDVYGDVLKKQSWVVAKVFQSKKLELTLRNHLLLGARLEESDSSLLTRQISQNPRGIVIKPIQQYAQGNLEMFGFDSCSPNLTNPMEERPNLDEDKGRKRFVLLRTSVAKLAEMHPFCYKADLCDDYAGCHEHRRSTSGFSSFLGHRLVRWSSKVKSMPISPTEVNSSPYQDVVLQILMDAFQLRDYGL</sequence>
<keyword evidence="2" id="KW-1185">Reference proteome</keyword>